<proteinExistence type="inferred from homology"/>
<dbReference type="FunFam" id="2.10.25.10:FF:000010">
    <property type="entry name" value="Pro-epidermal growth factor"/>
    <property type="match status" value="1"/>
</dbReference>
<dbReference type="GeneTree" id="ENSGT00940000156047"/>
<feature type="chain" id="PRO_5021315942" description="EGF-like domain-containing protein" evidence="12">
    <location>
        <begin position="27"/>
        <end position="115"/>
    </location>
</feature>
<evidence type="ECO:0000256" key="10">
    <source>
        <dbReference type="ARBA" id="ARBA00023180"/>
    </source>
</evidence>
<feature type="domain" description="EGF-like" evidence="13">
    <location>
        <begin position="70"/>
        <end position="112"/>
    </location>
</feature>
<evidence type="ECO:0000256" key="8">
    <source>
        <dbReference type="ARBA" id="ARBA00022837"/>
    </source>
</evidence>
<dbReference type="AlphaFoldDB" id="A0A4W5KWJ7"/>
<evidence type="ECO:0000259" key="13">
    <source>
        <dbReference type="PROSITE" id="PS50026"/>
    </source>
</evidence>
<keyword evidence="6 12" id="KW-0732">Signal</keyword>
<keyword evidence="15" id="KW-1185">Reference proteome</keyword>
<reference evidence="15" key="1">
    <citation type="submission" date="2018-06" db="EMBL/GenBank/DDBJ databases">
        <title>Genome assembly of Danube salmon.</title>
        <authorList>
            <person name="Macqueen D.J."/>
            <person name="Gundappa M.K."/>
        </authorList>
    </citation>
    <scope>NUCLEOTIDE SEQUENCE [LARGE SCALE GENOMIC DNA]</scope>
</reference>
<dbReference type="InterPro" id="IPR026823">
    <property type="entry name" value="cEGF"/>
</dbReference>
<evidence type="ECO:0000313" key="15">
    <source>
        <dbReference type="Proteomes" id="UP000314982"/>
    </source>
</evidence>
<comment type="caution">
    <text evidence="11">Lacks conserved residue(s) required for the propagation of feature annotation.</text>
</comment>
<dbReference type="SMART" id="SM00181">
    <property type="entry name" value="EGF"/>
    <property type="match status" value="2"/>
</dbReference>
<dbReference type="InterPro" id="IPR000742">
    <property type="entry name" value="EGF"/>
</dbReference>
<evidence type="ECO:0000256" key="4">
    <source>
        <dbReference type="ARBA" id="ARBA00022530"/>
    </source>
</evidence>
<dbReference type="Pfam" id="PF12662">
    <property type="entry name" value="cEGF"/>
    <property type="match status" value="1"/>
</dbReference>
<comment type="similarity">
    <text evidence="2">Belongs to the fibulin family.</text>
</comment>
<keyword evidence="8" id="KW-0106">Calcium</keyword>
<protein>
    <recommendedName>
        <fullName evidence="13">EGF-like domain-containing protein</fullName>
    </recommendedName>
</protein>
<sequence>IITEHSIPLVWANVVNLSLSLSLALSRSPSDLNECDSSPCGQECANIYGSYQCYCRQGFYLKEDGHTCEDIDECSQSIGNLCVFQCVNIPGSYQCACPPNGYTMSTTGHTCRGTD</sequence>
<evidence type="ECO:0000256" key="12">
    <source>
        <dbReference type="SAM" id="SignalP"/>
    </source>
</evidence>
<evidence type="ECO:0000256" key="5">
    <source>
        <dbReference type="ARBA" id="ARBA00022536"/>
    </source>
</evidence>
<evidence type="ECO:0000256" key="1">
    <source>
        <dbReference type="ARBA" id="ARBA00004498"/>
    </source>
</evidence>
<dbReference type="PROSITE" id="PS00010">
    <property type="entry name" value="ASX_HYDROXYL"/>
    <property type="match status" value="2"/>
</dbReference>
<organism evidence="14 15">
    <name type="scientific">Hucho hucho</name>
    <name type="common">huchen</name>
    <dbReference type="NCBI Taxonomy" id="62062"/>
    <lineage>
        <taxon>Eukaryota</taxon>
        <taxon>Metazoa</taxon>
        <taxon>Chordata</taxon>
        <taxon>Craniata</taxon>
        <taxon>Vertebrata</taxon>
        <taxon>Euteleostomi</taxon>
        <taxon>Actinopterygii</taxon>
        <taxon>Neopterygii</taxon>
        <taxon>Teleostei</taxon>
        <taxon>Protacanthopterygii</taxon>
        <taxon>Salmoniformes</taxon>
        <taxon>Salmonidae</taxon>
        <taxon>Salmoninae</taxon>
        <taxon>Hucho</taxon>
    </lineage>
</organism>
<feature type="domain" description="EGF-like" evidence="13">
    <location>
        <begin position="31"/>
        <end position="69"/>
    </location>
</feature>
<keyword evidence="4" id="KW-0272">Extracellular matrix</keyword>
<dbReference type="GO" id="GO:0005509">
    <property type="term" value="F:calcium ion binding"/>
    <property type="evidence" value="ECO:0007669"/>
    <property type="project" value="InterPro"/>
</dbReference>
<dbReference type="CDD" id="cd00054">
    <property type="entry name" value="EGF_CA"/>
    <property type="match status" value="2"/>
</dbReference>
<dbReference type="PROSITE" id="PS01187">
    <property type="entry name" value="EGF_CA"/>
    <property type="match status" value="1"/>
</dbReference>
<dbReference type="PANTHER" id="PTHR24050">
    <property type="entry name" value="PA14 DOMAIN-CONTAINING PROTEIN"/>
    <property type="match status" value="1"/>
</dbReference>
<dbReference type="FunFam" id="2.10.25.10:FF:000078">
    <property type="entry name" value="Fibulin-1"/>
    <property type="match status" value="1"/>
</dbReference>
<reference evidence="14" key="2">
    <citation type="submission" date="2025-08" db="UniProtKB">
        <authorList>
            <consortium name="Ensembl"/>
        </authorList>
    </citation>
    <scope>IDENTIFICATION</scope>
</reference>
<evidence type="ECO:0000313" key="14">
    <source>
        <dbReference type="Ensembl" id="ENSHHUP00000015529.1"/>
    </source>
</evidence>
<keyword evidence="9" id="KW-1015">Disulfide bond</keyword>
<accession>A0A4W5KWJ7</accession>
<dbReference type="Proteomes" id="UP000314982">
    <property type="component" value="Unassembled WGS sequence"/>
</dbReference>
<dbReference type="PANTHER" id="PTHR24050:SF28">
    <property type="entry name" value="UROMODULIN-LIKE"/>
    <property type="match status" value="1"/>
</dbReference>
<dbReference type="InterPro" id="IPR001881">
    <property type="entry name" value="EGF-like_Ca-bd_dom"/>
</dbReference>
<dbReference type="Gene3D" id="2.10.25.10">
    <property type="entry name" value="Laminin"/>
    <property type="match status" value="2"/>
</dbReference>
<dbReference type="InterPro" id="IPR000152">
    <property type="entry name" value="EGF-type_Asp/Asn_hydroxyl_site"/>
</dbReference>
<evidence type="ECO:0000256" key="9">
    <source>
        <dbReference type="ARBA" id="ARBA00023157"/>
    </source>
</evidence>
<evidence type="ECO:0000256" key="6">
    <source>
        <dbReference type="ARBA" id="ARBA00022729"/>
    </source>
</evidence>
<evidence type="ECO:0000256" key="2">
    <source>
        <dbReference type="ARBA" id="ARBA00006127"/>
    </source>
</evidence>
<name>A0A4W5KWJ7_9TELE</name>
<evidence type="ECO:0000256" key="7">
    <source>
        <dbReference type="ARBA" id="ARBA00022737"/>
    </source>
</evidence>
<feature type="signal peptide" evidence="12">
    <location>
        <begin position="1"/>
        <end position="26"/>
    </location>
</feature>
<dbReference type="PROSITE" id="PS01186">
    <property type="entry name" value="EGF_2"/>
    <property type="match status" value="1"/>
</dbReference>
<dbReference type="InterPro" id="IPR009030">
    <property type="entry name" value="Growth_fac_rcpt_cys_sf"/>
</dbReference>
<keyword evidence="7" id="KW-0677">Repeat</keyword>
<dbReference type="SMART" id="SM00179">
    <property type="entry name" value="EGF_CA"/>
    <property type="match status" value="2"/>
</dbReference>
<keyword evidence="5 11" id="KW-0245">EGF-like domain</keyword>
<keyword evidence="10" id="KW-0325">Glycoprotein</keyword>
<dbReference type="InterPro" id="IPR018097">
    <property type="entry name" value="EGF_Ca-bd_CS"/>
</dbReference>
<dbReference type="PROSITE" id="PS50026">
    <property type="entry name" value="EGF_3"/>
    <property type="match status" value="2"/>
</dbReference>
<keyword evidence="3" id="KW-0964">Secreted</keyword>
<dbReference type="SUPFAM" id="SSF57184">
    <property type="entry name" value="Growth factor receptor domain"/>
    <property type="match status" value="1"/>
</dbReference>
<dbReference type="Ensembl" id="ENSHHUT00000016080.1">
    <property type="protein sequence ID" value="ENSHHUP00000015529.1"/>
    <property type="gene ID" value="ENSHHUG00000009664.1"/>
</dbReference>
<evidence type="ECO:0000256" key="3">
    <source>
        <dbReference type="ARBA" id="ARBA00022525"/>
    </source>
</evidence>
<reference evidence="14" key="3">
    <citation type="submission" date="2025-09" db="UniProtKB">
        <authorList>
            <consortium name="Ensembl"/>
        </authorList>
    </citation>
    <scope>IDENTIFICATION</scope>
</reference>
<comment type="subcellular location">
    <subcellularLocation>
        <location evidence="1">Secreted</location>
        <location evidence="1">Extracellular space</location>
        <location evidence="1">Extracellular matrix</location>
    </subcellularLocation>
</comment>
<dbReference type="InterPro" id="IPR052235">
    <property type="entry name" value="Nephronectin_domain"/>
</dbReference>
<evidence type="ECO:0000256" key="11">
    <source>
        <dbReference type="PROSITE-ProRule" id="PRU00076"/>
    </source>
</evidence>